<feature type="chain" id="PRO_5036138444" description="Carboxypeptidase regulatory-like domain-containing protein" evidence="1">
    <location>
        <begin position="21"/>
        <end position="144"/>
    </location>
</feature>
<dbReference type="EMBL" id="VVXK01000001">
    <property type="protein sequence ID" value="KAA2372236.1"/>
    <property type="molecule type" value="Genomic_DNA"/>
</dbReference>
<dbReference type="GeneID" id="92757256"/>
<evidence type="ECO:0000313" key="2">
    <source>
        <dbReference type="EMBL" id="KAA2372236.1"/>
    </source>
</evidence>
<evidence type="ECO:0000313" key="3">
    <source>
        <dbReference type="EMBL" id="KAA2376421.1"/>
    </source>
</evidence>
<dbReference type="AlphaFoldDB" id="A0A5B3GG14"/>
<dbReference type="InterPro" id="IPR026403">
    <property type="entry name" value="Lipo_with_rSAM"/>
</dbReference>
<dbReference type="Proteomes" id="UP000323567">
    <property type="component" value="Unassembled WGS sequence"/>
</dbReference>
<organism evidence="2 5">
    <name type="scientific">Alistipes shahii</name>
    <dbReference type="NCBI Taxonomy" id="328814"/>
    <lineage>
        <taxon>Bacteria</taxon>
        <taxon>Pseudomonadati</taxon>
        <taxon>Bacteroidota</taxon>
        <taxon>Bacteroidia</taxon>
        <taxon>Bacteroidales</taxon>
        <taxon>Rikenellaceae</taxon>
        <taxon>Alistipes</taxon>
    </lineage>
</organism>
<proteinExistence type="predicted"/>
<dbReference type="RefSeq" id="WP_015546520.1">
    <property type="nucleotide sequence ID" value="NZ_CATXTW010000026.1"/>
</dbReference>
<evidence type="ECO:0000256" key="1">
    <source>
        <dbReference type="SAM" id="SignalP"/>
    </source>
</evidence>
<accession>A0A5B3GG14</accession>
<name>A0A5B3GG14_9BACT</name>
<evidence type="ECO:0000313" key="4">
    <source>
        <dbReference type="Proteomes" id="UP000322658"/>
    </source>
</evidence>
<sequence length="144" mass="15212">MKEKLLLAAAALLGFATACNNEEDQPKVVSMYGVPYNNYKIKGKVTDKAGRPIKGIEVRSNAYLPTPEATTAADGTYDLSGKGVGNTARVTFTDTDGPANGGDFAAKTVDIEFTEAERTAKGDGDWDQGAFAKSGVDIALEEKE</sequence>
<dbReference type="SUPFAM" id="SSF49464">
    <property type="entry name" value="Carboxypeptidase regulatory domain-like"/>
    <property type="match status" value="1"/>
</dbReference>
<protein>
    <recommendedName>
        <fullName evidence="6">Carboxypeptidase regulatory-like domain-containing protein</fullName>
    </recommendedName>
</protein>
<gene>
    <name evidence="3" type="ORF">F2Y07_05560</name>
    <name evidence="2" type="ORF">F2Y13_01940</name>
</gene>
<dbReference type="PROSITE" id="PS51257">
    <property type="entry name" value="PROKAR_LIPOPROTEIN"/>
    <property type="match status" value="1"/>
</dbReference>
<comment type="caution">
    <text evidence="2">The sequence shown here is derived from an EMBL/GenBank/DDBJ whole genome shotgun (WGS) entry which is preliminary data.</text>
</comment>
<reference evidence="4 5" key="1">
    <citation type="journal article" date="2019" name="Nat. Med.">
        <title>A library of human gut bacterial isolates paired with longitudinal multiomics data enables mechanistic microbiome research.</title>
        <authorList>
            <person name="Poyet M."/>
            <person name="Groussin M."/>
            <person name="Gibbons S.M."/>
            <person name="Avila-Pacheco J."/>
            <person name="Jiang X."/>
            <person name="Kearney S.M."/>
            <person name="Perrotta A.R."/>
            <person name="Berdy B."/>
            <person name="Zhao S."/>
            <person name="Lieberman T.D."/>
            <person name="Swanson P.K."/>
            <person name="Smith M."/>
            <person name="Roesemann S."/>
            <person name="Alexander J.E."/>
            <person name="Rich S.A."/>
            <person name="Livny J."/>
            <person name="Vlamakis H."/>
            <person name="Clish C."/>
            <person name="Bullock K."/>
            <person name="Deik A."/>
            <person name="Scott J."/>
            <person name="Pierce K.A."/>
            <person name="Xavier R.J."/>
            <person name="Alm E.J."/>
        </authorList>
    </citation>
    <scope>NUCLEOTIDE SEQUENCE [LARGE SCALE GENOMIC DNA]</scope>
    <source>
        <strain evidence="3 4">BIOML-A1</strain>
        <strain evidence="2 5">BIOML-A2</strain>
    </source>
</reference>
<evidence type="ECO:0000313" key="5">
    <source>
        <dbReference type="Proteomes" id="UP000323567"/>
    </source>
</evidence>
<dbReference type="EMBL" id="VVXJ01000009">
    <property type="protein sequence ID" value="KAA2376421.1"/>
    <property type="molecule type" value="Genomic_DNA"/>
</dbReference>
<dbReference type="InterPro" id="IPR008969">
    <property type="entry name" value="CarboxyPept-like_regulatory"/>
</dbReference>
<feature type="signal peptide" evidence="1">
    <location>
        <begin position="1"/>
        <end position="20"/>
    </location>
</feature>
<dbReference type="Proteomes" id="UP000322658">
    <property type="component" value="Unassembled WGS sequence"/>
</dbReference>
<keyword evidence="1" id="KW-0732">Signal</keyword>
<dbReference type="NCBIfam" id="TIGR04134">
    <property type="entry name" value="lipo_with_rSAM"/>
    <property type="match status" value="1"/>
</dbReference>
<evidence type="ECO:0008006" key="6">
    <source>
        <dbReference type="Google" id="ProtNLM"/>
    </source>
</evidence>